<dbReference type="GO" id="GO:0003700">
    <property type="term" value="F:DNA-binding transcription factor activity"/>
    <property type="evidence" value="ECO:0007669"/>
    <property type="project" value="InterPro"/>
</dbReference>
<dbReference type="InterPro" id="IPR051534">
    <property type="entry name" value="CBASS_pafABC_assoc_protein"/>
</dbReference>
<dbReference type="PROSITE" id="PS00894">
    <property type="entry name" value="HTH_DEOR_1"/>
    <property type="match status" value="1"/>
</dbReference>
<keyword evidence="1" id="KW-0805">Transcription regulation</keyword>
<evidence type="ECO:0000256" key="3">
    <source>
        <dbReference type="ARBA" id="ARBA00023163"/>
    </source>
</evidence>
<dbReference type="PANTHER" id="PTHR34580">
    <property type="match status" value="1"/>
</dbReference>
<feature type="domain" description="HTH deoR-type" evidence="4">
    <location>
        <begin position="3"/>
        <end position="62"/>
    </location>
</feature>
<dbReference type="STRING" id="36805.BOH66_07055"/>
<dbReference type="InterPro" id="IPR036390">
    <property type="entry name" value="WH_DNA-bd_sf"/>
</dbReference>
<sequence>MTTTARLLQLLSLLQTGREWPGSLLAARLDVSERTVRRDVERLRDLGYRIAGRVGPAGGYRLEAGSDLPPLLFDADQALAVAIALQTVRGGTPMDEAARRALGTIRQVLPAPLRHRLDAVEVTTVSVPGDGPAPDVSLDAVATVAAAIRARETLRFDYSPRGADGETLDTARPPRRAEPHHLVTAGGRWYVLAWDVDRVDWRVFALDRLRLRTHNGARFAPRPVPGGDAAAFVSGRFRGSESGEWPCRGTVLLRLPARDVLPFAGDGIVVAIGDEACTLEAGSWSWVALAASFARFDAPMEVIGPAELSAACATLAERFADAASRAADGTSALR</sequence>
<dbReference type="InterPro" id="IPR018356">
    <property type="entry name" value="Tscrpt_reg_HTH_DeoR_CS"/>
</dbReference>
<keyword evidence="2" id="KW-0238">DNA-binding</keyword>
<dbReference type="KEGG" id="maur:BOH66_07055"/>
<organism evidence="5 6">
    <name type="scientific">Microbacterium aurum</name>
    <dbReference type="NCBI Taxonomy" id="36805"/>
    <lineage>
        <taxon>Bacteria</taxon>
        <taxon>Bacillati</taxon>
        <taxon>Actinomycetota</taxon>
        <taxon>Actinomycetes</taxon>
        <taxon>Micrococcales</taxon>
        <taxon>Microbacteriaceae</taxon>
        <taxon>Microbacterium</taxon>
    </lineage>
</organism>
<keyword evidence="6" id="KW-1185">Reference proteome</keyword>
<dbReference type="PROSITE" id="PS52050">
    <property type="entry name" value="WYL"/>
    <property type="match status" value="1"/>
</dbReference>
<evidence type="ECO:0000256" key="1">
    <source>
        <dbReference type="ARBA" id="ARBA00023015"/>
    </source>
</evidence>
<dbReference type="Pfam" id="PF13280">
    <property type="entry name" value="WYL"/>
    <property type="match status" value="1"/>
</dbReference>
<dbReference type="AlphaFoldDB" id="A0A1P8U7D7"/>
<evidence type="ECO:0000256" key="2">
    <source>
        <dbReference type="ARBA" id="ARBA00023125"/>
    </source>
</evidence>
<evidence type="ECO:0000313" key="6">
    <source>
        <dbReference type="Proteomes" id="UP000187185"/>
    </source>
</evidence>
<dbReference type="GO" id="GO:0003677">
    <property type="term" value="F:DNA binding"/>
    <property type="evidence" value="ECO:0007669"/>
    <property type="project" value="UniProtKB-KW"/>
</dbReference>
<keyword evidence="3" id="KW-0804">Transcription</keyword>
<dbReference type="Proteomes" id="UP000187185">
    <property type="component" value="Chromosome"/>
</dbReference>
<dbReference type="PROSITE" id="PS51000">
    <property type="entry name" value="HTH_DEOR_2"/>
    <property type="match status" value="1"/>
</dbReference>
<dbReference type="Pfam" id="PF08279">
    <property type="entry name" value="HTH_11"/>
    <property type="match status" value="1"/>
</dbReference>
<dbReference type="SUPFAM" id="SSF46785">
    <property type="entry name" value="Winged helix' DNA-binding domain"/>
    <property type="match status" value="1"/>
</dbReference>
<accession>A0A1P8U7D7</accession>
<evidence type="ECO:0000313" key="5">
    <source>
        <dbReference type="EMBL" id="APZ34039.1"/>
    </source>
</evidence>
<protein>
    <submittedName>
        <fullName evidence="5">Transcriptional regulator</fullName>
    </submittedName>
</protein>
<dbReference type="RefSeq" id="WP_076690355.1">
    <property type="nucleotide sequence ID" value="NZ_CP018762.1"/>
</dbReference>
<dbReference type="Gene3D" id="1.10.10.10">
    <property type="entry name" value="Winged helix-like DNA-binding domain superfamily/Winged helix DNA-binding domain"/>
    <property type="match status" value="1"/>
</dbReference>
<gene>
    <name evidence="5" type="ORF">BOH66_07055</name>
</gene>
<dbReference type="PANTHER" id="PTHR34580:SF3">
    <property type="entry name" value="PROTEIN PAFB"/>
    <property type="match status" value="1"/>
</dbReference>
<dbReference type="InterPro" id="IPR026881">
    <property type="entry name" value="WYL_dom"/>
</dbReference>
<dbReference type="OrthoDB" id="8555652at2"/>
<evidence type="ECO:0000259" key="4">
    <source>
        <dbReference type="PROSITE" id="PS51000"/>
    </source>
</evidence>
<dbReference type="InterPro" id="IPR036388">
    <property type="entry name" value="WH-like_DNA-bd_sf"/>
</dbReference>
<dbReference type="EMBL" id="CP018762">
    <property type="protein sequence ID" value="APZ34039.1"/>
    <property type="molecule type" value="Genomic_DNA"/>
</dbReference>
<proteinExistence type="predicted"/>
<dbReference type="InterPro" id="IPR013196">
    <property type="entry name" value="HTH_11"/>
</dbReference>
<dbReference type="InterPro" id="IPR001034">
    <property type="entry name" value="DeoR_HTH"/>
</dbReference>
<name>A0A1P8U7D7_9MICO</name>
<reference evidence="5 6" key="1">
    <citation type="submission" date="2016-12" db="EMBL/GenBank/DDBJ databases">
        <title>Complete genome sequence of Microbacterium aurum KACC 15219.</title>
        <authorList>
            <person name="Jung Y."/>
            <person name="Shin J.-H."/>
            <person name="Lee Y.-J."/>
            <person name="Yi H."/>
            <person name="Bahn Y.-S."/>
            <person name="Kim J.F."/>
            <person name="Lee D.-W."/>
        </authorList>
    </citation>
    <scope>NUCLEOTIDE SEQUENCE [LARGE SCALE GENOMIC DNA]</scope>
    <source>
        <strain evidence="5 6">KACC 15219</strain>
    </source>
</reference>